<dbReference type="InterPro" id="IPR029062">
    <property type="entry name" value="Class_I_gatase-like"/>
</dbReference>
<organism evidence="6 7">
    <name type="scientific">Acidaminococcus fermentans</name>
    <dbReference type="NCBI Taxonomy" id="905"/>
    <lineage>
        <taxon>Bacteria</taxon>
        <taxon>Bacillati</taxon>
        <taxon>Bacillota</taxon>
        <taxon>Negativicutes</taxon>
        <taxon>Acidaminococcales</taxon>
        <taxon>Acidaminococcaceae</taxon>
        <taxon>Acidaminococcus</taxon>
    </lineage>
</organism>
<evidence type="ECO:0000313" key="6">
    <source>
        <dbReference type="EMBL" id="SDW73771.1"/>
    </source>
</evidence>
<dbReference type="RefSeq" id="WP_074705333.1">
    <property type="nucleotide sequence ID" value="NZ_CALAKB010000006.1"/>
</dbReference>
<protein>
    <submittedName>
        <fullName evidence="6">Intracellular protease/amidase</fullName>
    </submittedName>
</protein>
<dbReference type="PANTHER" id="PTHR48094:SF11">
    <property type="entry name" value="GLUTATHIONE-INDEPENDENT GLYOXALASE HSP31-RELATED"/>
    <property type="match status" value="1"/>
</dbReference>
<feature type="domain" description="DJ-1/PfpI" evidence="5">
    <location>
        <begin position="56"/>
        <end position="174"/>
    </location>
</feature>
<dbReference type="GO" id="GO:0005737">
    <property type="term" value="C:cytoplasm"/>
    <property type="evidence" value="ECO:0007669"/>
    <property type="project" value="TreeGrafter"/>
</dbReference>
<name>A0A1H2VZR0_ACIFE</name>
<dbReference type="Pfam" id="PF01965">
    <property type="entry name" value="DJ-1_PfpI"/>
    <property type="match status" value="1"/>
</dbReference>
<comment type="similarity">
    <text evidence="3">Belongs to the peptidase C56 family. HSP31-like subfamily.</text>
</comment>
<dbReference type="GO" id="GO:0008233">
    <property type="term" value="F:peptidase activity"/>
    <property type="evidence" value="ECO:0007669"/>
    <property type="project" value="UniProtKB-KW"/>
</dbReference>
<proteinExistence type="inferred from homology"/>
<dbReference type="Gene3D" id="3.40.50.880">
    <property type="match status" value="1"/>
</dbReference>
<dbReference type="InterPro" id="IPR050325">
    <property type="entry name" value="Prot/Nucl_acid_deglycase"/>
</dbReference>
<evidence type="ECO:0000256" key="4">
    <source>
        <dbReference type="SAM" id="SignalP"/>
    </source>
</evidence>
<dbReference type="GO" id="GO:0019243">
    <property type="term" value="P:methylglyoxal catabolic process to D-lactate via S-lactoyl-glutathione"/>
    <property type="evidence" value="ECO:0007669"/>
    <property type="project" value="TreeGrafter"/>
</dbReference>
<keyword evidence="1" id="KW-0346">Stress response</keyword>
<evidence type="ECO:0000256" key="2">
    <source>
        <dbReference type="ARBA" id="ARBA00023239"/>
    </source>
</evidence>
<dbReference type="PANTHER" id="PTHR48094">
    <property type="entry name" value="PROTEIN/NUCLEIC ACID DEGLYCASE DJ-1-RELATED"/>
    <property type="match status" value="1"/>
</dbReference>
<gene>
    <name evidence="6" type="ORF">SAMN05216495_10548</name>
</gene>
<evidence type="ECO:0000256" key="1">
    <source>
        <dbReference type="ARBA" id="ARBA00023016"/>
    </source>
</evidence>
<keyword evidence="6" id="KW-0645">Protease</keyword>
<dbReference type="CDD" id="cd03141">
    <property type="entry name" value="GATase1_Hsp31_like"/>
    <property type="match status" value="1"/>
</dbReference>
<dbReference type="EMBL" id="FNOP01000005">
    <property type="protein sequence ID" value="SDW73771.1"/>
    <property type="molecule type" value="Genomic_DNA"/>
</dbReference>
<feature type="chain" id="PRO_5032506332" evidence="4">
    <location>
        <begin position="25"/>
        <end position="280"/>
    </location>
</feature>
<dbReference type="AlphaFoldDB" id="A0A1H2VZR0"/>
<keyword evidence="6" id="KW-0378">Hydrolase</keyword>
<comment type="caution">
    <text evidence="6">The sequence shown here is derived from an EMBL/GenBank/DDBJ whole genome shotgun (WGS) entry which is preliminary data.</text>
</comment>
<evidence type="ECO:0000259" key="5">
    <source>
        <dbReference type="Pfam" id="PF01965"/>
    </source>
</evidence>
<dbReference type="Proteomes" id="UP000182379">
    <property type="component" value="Unassembled WGS sequence"/>
</dbReference>
<keyword evidence="2" id="KW-0456">Lyase</keyword>
<dbReference type="GO" id="GO:0006508">
    <property type="term" value="P:proteolysis"/>
    <property type="evidence" value="ECO:0007669"/>
    <property type="project" value="UniProtKB-KW"/>
</dbReference>
<reference evidence="6 7" key="1">
    <citation type="submission" date="2016-10" db="EMBL/GenBank/DDBJ databases">
        <authorList>
            <person name="Varghese N."/>
            <person name="Submissions S."/>
        </authorList>
    </citation>
    <scope>NUCLEOTIDE SEQUENCE [LARGE SCALE GENOMIC DNA]</scope>
    <source>
        <strain evidence="6 7">WCC6</strain>
    </source>
</reference>
<dbReference type="InterPro" id="IPR002818">
    <property type="entry name" value="DJ-1/PfpI"/>
</dbReference>
<evidence type="ECO:0000313" key="7">
    <source>
        <dbReference type="Proteomes" id="UP000182379"/>
    </source>
</evidence>
<keyword evidence="4" id="KW-0732">Signal</keyword>
<evidence type="ECO:0000256" key="3">
    <source>
        <dbReference type="ARBA" id="ARBA00038493"/>
    </source>
</evidence>
<dbReference type="GO" id="GO:0019172">
    <property type="term" value="F:glyoxalase III activity"/>
    <property type="evidence" value="ECO:0007669"/>
    <property type="project" value="TreeGrafter"/>
</dbReference>
<accession>A0A1H2VZR0</accession>
<dbReference type="SUPFAM" id="SSF52317">
    <property type="entry name" value="Class I glutamine amidotransferase-like"/>
    <property type="match status" value="1"/>
</dbReference>
<sequence length="280" mass="30378">MKRFFRMILTAMLALPLGALSAQAAPVKGRILVIASSEGTLELANHTRMSTGFFLNELAVPTEYLAQKGWEIVLATPEGKDPIMDQGSNDKKFFQDKETERARAEAFVNGLKPISFQQAIQGGLDRYDALFIPGGHAPMGSLMENQDLGTILKDFHAKEKPTALICHGPAAALAALPDPAGYRKALVDRDVRSVLALGKGWIYEGYAMTALSDAEEWPGEVAKGTEMPFHLEQALQLAGGKIQVQGINQSHVVKDRELITGQNPASDLELAKALEKALKK</sequence>
<feature type="signal peptide" evidence="4">
    <location>
        <begin position="1"/>
        <end position="24"/>
    </location>
</feature>